<dbReference type="RefSeq" id="WP_052494491.1">
    <property type="nucleotide sequence ID" value="NZ_CP010536.1"/>
</dbReference>
<evidence type="ECO:0000313" key="4">
    <source>
        <dbReference type="Proteomes" id="UP000031843"/>
    </source>
</evidence>
<accession>A0A0C4Y1A7</accession>
<evidence type="ECO:0000313" key="3">
    <source>
        <dbReference type="EMBL" id="AJG18817.1"/>
    </source>
</evidence>
<organism evidence="3 4">
    <name type="scientific">Cupriavidus basilensis</name>
    <dbReference type="NCBI Taxonomy" id="68895"/>
    <lineage>
        <taxon>Bacteria</taxon>
        <taxon>Pseudomonadati</taxon>
        <taxon>Pseudomonadota</taxon>
        <taxon>Betaproteobacteria</taxon>
        <taxon>Burkholderiales</taxon>
        <taxon>Burkholderiaceae</taxon>
        <taxon>Cupriavidus</taxon>
    </lineage>
</organism>
<dbReference type="KEGG" id="cbw:RR42_m1416"/>
<dbReference type="InterPro" id="IPR005181">
    <property type="entry name" value="SASA"/>
</dbReference>
<name>A0A0C4Y1A7_9BURK</name>
<proteinExistence type="predicted"/>
<dbReference type="AlphaFoldDB" id="A0A0C4Y1A7"/>
<dbReference type="OrthoDB" id="1062066at2"/>
<dbReference type="Gene3D" id="3.40.50.1110">
    <property type="entry name" value="SGNH hydrolase"/>
    <property type="match status" value="1"/>
</dbReference>
<evidence type="ECO:0000256" key="1">
    <source>
        <dbReference type="ARBA" id="ARBA00022801"/>
    </source>
</evidence>
<protein>
    <recommendedName>
        <fullName evidence="2">Sialate O-acetylesterase domain-containing protein</fullName>
    </recommendedName>
</protein>
<keyword evidence="4" id="KW-1185">Reference proteome</keyword>
<dbReference type="SUPFAM" id="SSF52266">
    <property type="entry name" value="SGNH hydrolase"/>
    <property type="match status" value="1"/>
</dbReference>
<sequence>MSNPLQDKVDQFIVDEGLNHQYVNGDQNTLVQTAGGPVPSIAKQAKDNDAAINAAGLLGQVNASKDAAQSAMTGAQFAMTGAQAARDGALIQAGVYVDEPTGRAAVADGQAFKVQGSGVIAAFEYRRVNSASATLIAIYPSSAAVSALQSILPSLAPSGYAWALTDAFFSAAIGVKTDGTFTAVVTDIANLVATVSRIGNLTTASSPPAGYSYAWMDSLGQMAAGITTSGSFIISNLTALLTSINQLNIGSSSVISEQSTPTSGVFSIKDGFGSTAARVNADGSVEVDTLTVRALKVTSVSAQSLAVAASTVSALMPDMPHVISYGQSLGEGVNALPPLSTVQKYNAVSFNGGVRAQDGGTDPAVTHASLIPMVETQFDTGNGVAGETPLSGMTEFIHERLVAENPGFNASAMSLLGSAPGQGSQSIANLSKGGSYYQRLLNDVSYGVSLANAASKLYQTTAITWTQGEADQSLGTSASAYITALNTLLANVNSDAAAASGQSQAVRMIMYQMGSYKALGGTYPTIAFAQRDACRQNANMFLACPMYQFDNSDAGVHLTNVSSRWLGAYYGLVYKRVVIDGLVWKPTMATSWVRQGKVALIKFNVPGGGLVFDTSYVTDPGNYGFSLVDSSGNPLTISGVSLLQNDTVKIVAATAIPAGAKWRYGWGNGTANYGRTAGPRGCLRDSMGDTIVYAGAGNQPMHNWAIVDEQILN</sequence>
<dbReference type="InterPro" id="IPR036514">
    <property type="entry name" value="SGNH_hydro_sf"/>
</dbReference>
<reference evidence="3 4" key="1">
    <citation type="journal article" date="2015" name="Genome Announc.">
        <title>Complete Genome Sequence of Cupriavidus basilensis 4G11, Isolated from the Oak Ridge Field Research Center Site.</title>
        <authorList>
            <person name="Ray J."/>
            <person name="Waters R.J."/>
            <person name="Skerker J.M."/>
            <person name="Kuehl J.V."/>
            <person name="Price M.N."/>
            <person name="Huang J."/>
            <person name="Chakraborty R."/>
            <person name="Arkin A.P."/>
            <person name="Deutschbauer A."/>
        </authorList>
    </citation>
    <scope>NUCLEOTIDE SEQUENCE [LARGE SCALE GENOMIC DNA]</scope>
    <source>
        <strain evidence="3">4G11</strain>
    </source>
</reference>
<evidence type="ECO:0000259" key="2">
    <source>
        <dbReference type="Pfam" id="PF03629"/>
    </source>
</evidence>
<dbReference type="GO" id="GO:0016788">
    <property type="term" value="F:hydrolase activity, acting on ester bonds"/>
    <property type="evidence" value="ECO:0007669"/>
    <property type="project" value="UniProtKB-ARBA"/>
</dbReference>
<gene>
    <name evidence="3" type="ORF">RR42_m1416</name>
</gene>
<dbReference type="EMBL" id="CP010536">
    <property type="protein sequence ID" value="AJG18817.1"/>
    <property type="molecule type" value="Genomic_DNA"/>
</dbReference>
<keyword evidence="1" id="KW-0378">Hydrolase</keyword>
<dbReference type="STRING" id="68895.RR42_m1416"/>
<feature type="domain" description="Sialate O-acetylesterase" evidence="2">
    <location>
        <begin position="422"/>
        <end position="571"/>
    </location>
</feature>
<dbReference type="Pfam" id="PF03629">
    <property type="entry name" value="SASA"/>
    <property type="match status" value="1"/>
</dbReference>
<dbReference type="Proteomes" id="UP000031843">
    <property type="component" value="Chromosome main"/>
</dbReference>